<name>A0A1F6AI77_9BACT</name>
<dbReference type="Proteomes" id="UP000178759">
    <property type="component" value="Unassembled WGS sequence"/>
</dbReference>
<accession>A0A1F6AI77</accession>
<dbReference type="AlphaFoldDB" id="A0A1F6AI77"/>
<reference evidence="1 2" key="1">
    <citation type="journal article" date="2016" name="Nat. Commun.">
        <title>Thousands of microbial genomes shed light on interconnected biogeochemical processes in an aquifer system.</title>
        <authorList>
            <person name="Anantharaman K."/>
            <person name="Brown C.T."/>
            <person name="Hug L.A."/>
            <person name="Sharon I."/>
            <person name="Castelle C.J."/>
            <person name="Probst A.J."/>
            <person name="Thomas B.C."/>
            <person name="Singh A."/>
            <person name="Wilkins M.J."/>
            <person name="Karaoz U."/>
            <person name="Brodie E.L."/>
            <person name="Williams K.H."/>
            <person name="Hubbard S.S."/>
            <person name="Banfield J.F."/>
        </authorList>
    </citation>
    <scope>NUCLEOTIDE SEQUENCE [LARGE SCALE GENOMIC DNA]</scope>
</reference>
<evidence type="ECO:0000313" key="2">
    <source>
        <dbReference type="Proteomes" id="UP000178759"/>
    </source>
</evidence>
<dbReference type="EMBL" id="MFJV01000001">
    <property type="protein sequence ID" value="OGG23977.1"/>
    <property type="molecule type" value="Genomic_DNA"/>
</dbReference>
<protein>
    <submittedName>
        <fullName evidence="1">Uncharacterized protein</fullName>
    </submittedName>
</protein>
<comment type="caution">
    <text evidence="1">The sequence shown here is derived from an EMBL/GenBank/DDBJ whole genome shotgun (WGS) entry which is preliminary data.</text>
</comment>
<sequence>MLFAPQELFPKSNQPTWFDSLKTYRRFKKIPTPPPGIDSTEPALKRFFQEPAMLQRVVAVSVPYEGKAGKFGFGEPGFIFIKGLLGDYKSIEALQQLAQQMQGNVKKVSGHGDVQVWQADSLKIFDKTKFQNDLITQDKMPKTYQFLVKKLGEEVLPKQTFFDSKFELPPNAVMVGSSK</sequence>
<evidence type="ECO:0000313" key="1">
    <source>
        <dbReference type="EMBL" id="OGG23977.1"/>
    </source>
</evidence>
<proteinExistence type="predicted"/>
<gene>
    <name evidence="1" type="ORF">A3A79_02140</name>
</gene>
<organism evidence="1 2">
    <name type="scientific">Candidatus Gottesmanbacteria bacterium RIFCSPLOWO2_01_FULL_43_11b</name>
    <dbReference type="NCBI Taxonomy" id="1798392"/>
    <lineage>
        <taxon>Bacteria</taxon>
        <taxon>Candidatus Gottesmaniibacteriota</taxon>
    </lineage>
</organism>
<dbReference type="STRING" id="1798392.A3A79_02140"/>